<dbReference type="Proteomes" id="UP000192638">
    <property type="component" value="Unassembled WGS sequence"/>
</dbReference>
<evidence type="ECO:0000313" key="1">
    <source>
        <dbReference type="EMBL" id="OQQ84116.1"/>
    </source>
</evidence>
<protein>
    <submittedName>
        <fullName evidence="1">Uncharacterized protein</fullName>
    </submittedName>
</protein>
<proteinExistence type="predicted"/>
<evidence type="ECO:0000313" key="2">
    <source>
        <dbReference type="Proteomes" id="UP000192638"/>
    </source>
</evidence>
<comment type="caution">
    <text evidence="1">The sequence shown here is derived from an EMBL/GenBank/DDBJ whole genome shotgun (WGS) entry which is preliminary data.</text>
</comment>
<name>A0A1V9R0R3_9LACO</name>
<organism evidence="1 2">
    <name type="scientific">Ligilactobacillus salivarius</name>
    <dbReference type="NCBI Taxonomy" id="1624"/>
    <lineage>
        <taxon>Bacteria</taxon>
        <taxon>Bacillati</taxon>
        <taxon>Bacillota</taxon>
        <taxon>Bacilli</taxon>
        <taxon>Lactobacillales</taxon>
        <taxon>Lactobacillaceae</taxon>
        <taxon>Ligilactobacillus</taxon>
    </lineage>
</organism>
<reference evidence="1 2" key="1">
    <citation type="submission" date="2017-03" db="EMBL/GenBank/DDBJ databases">
        <title>Phylogenomics and comparative genomics of Lactobacillus salivarius, a mammalian gut commensal.</title>
        <authorList>
            <person name="Harris H.M."/>
        </authorList>
    </citation>
    <scope>NUCLEOTIDE SEQUENCE [LARGE SCALE GENOMIC DNA]</scope>
    <source>
        <strain evidence="1 2">LMG 14477</strain>
    </source>
</reference>
<accession>A0A1V9R0R3</accession>
<dbReference type="RefSeq" id="WP_081539959.1">
    <property type="nucleotide sequence ID" value="NZ_NBEB01000044.1"/>
</dbReference>
<dbReference type="AlphaFoldDB" id="A0A1V9R0R3"/>
<gene>
    <name evidence="1" type="ORF">B6U60_04465</name>
</gene>
<dbReference type="EMBL" id="NBEB01000044">
    <property type="protein sequence ID" value="OQQ84116.1"/>
    <property type="molecule type" value="Genomic_DNA"/>
</dbReference>
<sequence length="255" mass="29742">MALVKIEEIDLEVYSELRFTHHIMEKGLYLAVEAVETTTQNLDLLLKEKNLGIPHSRKKVNNFFNKLDNKEDIPKILYFDLLTANIDRYRNLGNLIFKKTNTGNYILAIDFGYCFFGPYWSSKEYYHDVSKRDLLLLNKSNWESFILKACLMNNYSLGSVFNLLNPFIDFKENPFANIHSIALNLTSNNIADMLKEVPDSWLVEGNHQRNMYLNFLLNQIKRMPGILNYAVSQRLFVNNKGGILTWPKEQSMLVQ</sequence>